<keyword evidence="2" id="KW-0719">Serine esterase</keyword>
<dbReference type="GeneID" id="126884625"/>
<proteinExistence type="inferred from homology"/>
<evidence type="ECO:0000313" key="8">
    <source>
        <dbReference type="EnsemblMetazoa" id="XP_050506642.1"/>
    </source>
</evidence>
<dbReference type="PROSITE" id="PS00941">
    <property type="entry name" value="CARBOXYLESTERASE_B_2"/>
    <property type="match status" value="1"/>
</dbReference>
<dbReference type="EC" id="3.1.1.-" evidence="6"/>
<keyword evidence="6" id="KW-0732">Signal</keyword>
<dbReference type="PANTHER" id="PTHR43142:SF1">
    <property type="entry name" value="CARBOXYLIC ESTER HYDROLASE"/>
    <property type="match status" value="1"/>
</dbReference>
<evidence type="ECO:0000256" key="5">
    <source>
        <dbReference type="ARBA" id="ARBA00023180"/>
    </source>
</evidence>
<dbReference type="RefSeq" id="XP_050506642.1">
    <property type="nucleotide sequence ID" value="XM_050650685.1"/>
</dbReference>
<accession>A0ABM5K8X4</accession>
<keyword evidence="5" id="KW-0325">Glycoprotein</keyword>
<evidence type="ECO:0000256" key="4">
    <source>
        <dbReference type="ARBA" id="ARBA00023157"/>
    </source>
</evidence>
<dbReference type="PANTHER" id="PTHR43142">
    <property type="entry name" value="CARBOXYLIC ESTER HYDROLASE"/>
    <property type="match status" value="1"/>
</dbReference>
<dbReference type="InterPro" id="IPR019826">
    <property type="entry name" value="Carboxylesterase_B_AS"/>
</dbReference>
<keyword evidence="3 6" id="KW-0378">Hydrolase</keyword>
<evidence type="ECO:0000256" key="1">
    <source>
        <dbReference type="ARBA" id="ARBA00005964"/>
    </source>
</evidence>
<feature type="domain" description="Carboxylesterase type B" evidence="7">
    <location>
        <begin position="29"/>
        <end position="552"/>
    </location>
</feature>
<dbReference type="InterPro" id="IPR019819">
    <property type="entry name" value="Carboxylesterase_B_CS"/>
</dbReference>
<dbReference type="Pfam" id="PF00135">
    <property type="entry name" value="COesterase"/>
    <property type="match status" value="1"/>
</dbReference>
<evidence type="ECO:0000256" key="3">
    <source>
        <dbReference type="ARBA" id="ARBA00022801"/>
    </source>
</evidence>
<evidence type="ECO:0000313" key="9">
    <source>
        <dbReference type="Proteomes" id="UP001652700"/>
    </source>
</evidence>
<keyword evidence="4" id="KW-1015">Disulfide bond</keyword>
<name>A0ABM5K8X4_DIAVI</name>
<protein>
    <recommendedName>
        <fullName evidence="6">Carboxylic ester hydrolase</fullName>
        <ecNumber evidence="6">3.1.1.-</ecNumber>
    </recommendedName>
</protein>
<reference evidence="8" key="1">
    <citation type="submission" date="2025-05" db="UniProtKB">
        <authorList>
            <consortium name="EnsemblMetazoa"/>
        </authorList>
    </citation>
    <scope>IDENTIFICATION</scope>
</reference>
<organism evidence="8 9">
    <name type="scientific">Diabrotica virgifera virgifera</name>
    <name type="common">western corn rootworm</name>
    <dbReference type="NCBI Taxonomy" id="50390"/>
    <lineage>
        <taxon>Eukaryota</taxon>
        <taxon>Metazoa</taxon>
        <taxon>Ecdysozoa</taxon>
        <taxon>Arthropoda</taxon>
        <taxon>Hexapoda</taxon>
        <taxon>Insecta</taxon>
        <taxon>Pterygota</taxon>
        <taxon>Neoptera</taxon>
        <taxon>Endopterygota</taxon>
        <taxon>Coleoptera</taxon>
        <taxon>Polyphaga</taxon>
        <taxon>Cucujiformia</taxon>
        <taxon>Chrysomeloidea</taxon>
        <taxon>Chrysomelidae</taxon>
        <taxon>Galerucinae</taxon>
        <taxon>Diabroticina</taxon>
        <taxon>Diabroticites</taxon>
        <taxon>Diabrotica</taxon>
    </lineage>
</organism>
<dbReference type="InterPro" id="IPR002018">
    <property type="entry name" value="CarbesteraseB"/>
</dbReference>
<evidence type="ECO:0000256" key="2">
    <source>
        <dbReference type="ARBA" id="ARBA00022487"/>
    </source>
</evidence>
<feature type="signal peptide" evidence="6">
    <location>
        <begin position="1"/>
        <end position="20"/>
    </location>
</feature>
<dbReference type="InterPro" id="IPR029058">
    <property type="entry name" value="AB_hydrolase_fold"/>
</dbReference>
<dbReference type="Proteomes" id="UP001652700">
    <property type="component" value="Unplaced"/>
</dbReference>
<feature type="chain" id="PRO_5044966147" description="Carboxylic ester hydrolase" evidence="6">
    <location>
        <begin position="21"/>
        <end position="567"/>
    </location>
</feature>
<comment type="similarity">
    <text evidence="1 6">Belongs to the type-B carboxylesterase/lipase family.</text>
</comment>
<dbReference type="EnsemblMetazoa" id="XM_050650685.1">
    <property type="protein sequence ID" value="XP_050506642.1"/>
    <property type="gene ID" value="LOC126884625"/>
</dbReference>
<dbReference type="SUPFAM" id="SSF53474">
    <property type="entry name" value="alpha/beta-Hydrolases"/>
    <property type="match status" value="1"/>
</dbReference>
<dbReference type="PROSITE" id="PS00122">
    <property type="entry name" value="CARBOXYLESTERASE_B_1"/>
    <property type="match status" value="1"/>
</dbReference>
<sequence>MKMLLLYIITLLISTVLLECSSNRDEILLDFPLGTVKGKTRTTVNSVTVHSFQGIPFAEPVVNESRFEVAKPKEPWAGVLDATTEGSYCRQITYADVSGDEDCLFINIFSPQDPKLNASLPVMVFIYGGGFIEGASIEVNYGPDYLLDYDVVVVTFNYRIGPFGFFSTGDDVVPGNMGLKDQVLALQFVNKYIQYFGGDPTKVTIFGQSAGAASVHYHVLSPLSKGLFRAAICESASSLSVWANQKNQTELSYLLATIVNPAFATYNATSSEIYEYLRKLPAYEIDRAAHQIHLMEKPSDIQILKGVYWGPVIEHEHKGAFINRPMYEMLEDGDVNDVKLLIGVNSEEMLPSDFSNLGQTIAVFEDDLELLVPNKLNAKDSDKAVIAQKIKDFYSPLLNFSVNQRQFIKYQSDQSFARSILKAAELESRWHDVYVYEFEYHGPLGKFADTPFIGFSDDVRHTEEISYLLCHSYPSLNTTDVTKYPVSDQIVQKIMTTLFTNFAKYLNPTPEKMDILQNITWPSVIPDNFQYLAIGSWMEVRRNPMENMYRFWNEIFSTYGQKPFISY</sequence>
<evidence type="ECO:0000259" key="7">
    <source>
        <dbReference type="Pfam" id="PF00135"/>
    </source>
</evidence>
<evidence type="ECO:0000256" key="6">
    <source>
        <dbReference type="RuleBase" id="RU361235"/>
    </source>
</evidence>
<keyword evidence="9" id="KW-1185">Reference proteome</keyword>
<dbReference type="Gene3D" id="3.40.50.1820">
    <property type="entry name" value="alpha/beta hydrolase"/>
    <property type="match status" value="1"/>
</dbReference>